<evidence type="ECO:0000313" key="2">
    <source>
        <dbReference type="EMBL" id="QBO35182.1"/>
    </source>
</evidence>
<dbReference type="RefSeq" id="WP_133362262.1">
    <property type="nucleotide sequence ID" value="NZ_CP037940.1"/>
</dbReference>
<organism evidence="2 3">
    <name type="scientific">Periweissella cryptocerci</name>
    <dbReference type="NCBI Taxonomy" id="2506420"/>
    <lineage>
        <taxon>Bacteria</taxon>
        <taxon>Bacillati</taxon>
        <taxon>Bacillota</taxon>
        <taxon>Bacilli</taxon>
        <taxon>Lactobacillales</taxon>
        <taxon>Lactobacillaceae</taxon>
        <taxon>Periweissella</taxon>
    </lineage>
</organism>
<name>A0A4P6YRG0_9LACO</name>
<dbReference type="KEGG" id="wei:EQG49_01285"/>
<proteinExistence type="predicted"/>
<sequence length="176" mass="19148">MKAKVKQISKALAVVTLVASFGTAVAPAVVGSASSKVVKVMPAAYRHTWYAVGTEKGSGYQFGLKAKLKLTKTNYSMKMDTLYEGVTLNSYHEGYKKYSAHKTASGAYKLTMYKKSSGVWKPDATDTLKIVTKKFSGKKYTVLKEGTGSDSLYFFKSVSQAKSSKYNVAKAMGLDE</sequence>
<keyword evidence="1" id="KW-0732">Signal</keyword>
<dbReference type="AlphaFoldDB" id="A0A4P6YRG0"/>
<feature type="chain" id="PRO_5039708139" evidence="1">
    <location>
        <begin position="27"/>
        <end position="176"/>
    </location>
</feature>
<dbReference type="Proteomes" id="UP000292886">
    <property type="component" value="Chromosome"/>
</dbReference>
<dbReference type="EMBL" id="CP037940">
    <property type="protein sequence ID" value="QBO35182.1"/>
    <property type="molecule type" value="Genomic_DNA"/>
</dbReference>
<dbReference type="OrthoDB" id="1932269at2"/>
<accession>A0A4P6YRG0</accession>
<keyword evidence="3" id="KW-1185">Reference proteome</keyword>
<feature type="signal peptide" evidence="1">
    <location>
        <begin position="1"/>
        <end position="26"/>
    </location>
</feature>
<evidence type="ECO:0000256" key="1">
    <source>
        <dbReference type="SAM" id="SignalP"/>
    </source>
</evidence>
<evidence type="ECO:0000313" key="3">
    <source>
        <dbReference type="Proteomes" id="UP000292886"/>
    </source>
</evidence>
<reference evidence="3" key="1">
    <citation type="submission" date="2019-03" db="EMBL/GenBank/DDBJ databases">
        <title>Weissella sp. 26KH-42 Genome sequencing.</title>
        <authorList>
            <person name="Heo J."/>
            <person name="Kim S.-J."/>
            <person name="Kim J.-S."/>
            <person name="Hong S.-B."/>
            <person name="Kwon S.-W."/>
        </authorList>
    </citation>
    <scope>NUCLEOTIDE SEQUENCE [LARGE SCALE GENOMIC DNA]</scope>
    <source>
        <strain evidence="3">26KH-42</strain>
    </source>
</reference>
<protein>
    <submittedName>
        <fullName evidence="2">Uncharacterized protein</fullName>
    </submittedName>
</protein>
<gene>
    <name evidence="2" type="ORF">EQG49_01285</name>
</gene>